<reference evidence="2" key="1">
    <citation type="submission" date="2025-08" db="UniProtKB">
        <authorList>
            <consortium name="RefSeq"/>
        </authorList>
    </citation>
    <scope>IDENTIFICATION</scope>
    <source>
        <tissue evidence="2">Leaf</tissue>
    </source>
</reference>
<dbReference type="RefSeq" id="XP_021299953.1">
    <property type="nucleotide sequence ID" value="XM_021444278.1"/>
</dbReference>
<dbReference type="AlphaFoldDB" id="A0A6J1BLJ0"/>
<evidence type="ECO:0000313" key="2">
    <source>
        <dbReference type="RefSeq" id="XP_021299953.1"/>
    </source>
</evidence>
<organism evidence="1 2">
    <name type="scientific">Herrania umbratica</name>
    <dbReference type="NCBI Taxonomy" id="108875"/>
    <lineage>
        <taxon>Eukaryota</taxon>
        <taxon>Viridiplantae</taxon>
        <taxon>Streptophyta</taxon>
        <taxon>Embryophyta</taxon>
        <taxon>Tracheophyta</taxon>
        <taxon>Spermatophyta</taxon>
        <taxon>Magnoliopsida</taxon>
        <taxon>eudicotyledons</taxon>
        <taxon>Gunneridae</taxon>
        <taxon>Pentapetalae</taxon>
        <taxon>rosids</taxon>
        <taxon>malvids</taxon>
        <taxon>Malvales</taxon>
        <taxon>Malvaceae</taxon>
        <taxon>Byttnerioideae</taxon>
        <taxon>Herrania</taxon>
    </lineage>
</organism>
<dbReference type="GO" id="GO:0003676">
    <property type="term" value="F:nucleic acid binding"/>
    <property type="evidence" value="ECO:0007669"/>
    <property type="project" value="InterPro"/>
</dbReference>
<protein>
    <submittedName>
        <fullName evidence="2">Uncharacterized protein LOC110428443</fullName>
    </submittedName>
</protein>
<dbReference type="OrthoDB" id="1002578at2759"/>
<dbReference type="SUPFAM" id="SSF53098">
    <property type="entry name" value="Ribonuclease H-like"/>
    <property type="match status" value="1"/>
</dbReference>
<name>A0A6J1BLJ0_9ROSI</name>
<sequence length="333" mass="38610">MAFWNPVIEKVEGKLTGWKSKLLSFGGRISLLKSVLVNSNIGLVVGNGENIYFWTDEWIGTGTLAQMFPRIFALANNKNGRIAEYDRWEENVWRWDISLRRNLFDWEVTQWDRLETLLIDVQISKTLKDDMVWKGEANGLYTTKSFCKKLMEPTDMRDKIWKNIWASLAPHRIEAFVWQLLHGKVGVKEELIWMTQCWEISKIRVASWANAKWPNEYPSVLTTFMFPEVGCGGRKKTKERKSATWEKPKLGQLKFNVDGAAQGCPGPAEIGGWIKDPASASWRLRFWMNQIERFKELCTEWEIRHSPREANQEADSLAKAAIHLQSEILGRML</sequence>
<accession>A0A6J1BLJ0</accession>
<dbReference type="Proteomes" id="UP000504621">
    <property type="component" value="Unplaced"/>
</dbReference>
<proteinExistence type="predicted"/>
<keyword evidence="1" id="KW-1185">Reference proteome</keyword>
<dbReference type="GeneID" id="110428443"/>
<dbReference type="InterPro" id="IPR036397">
    <property type="entry name" value="RNaseH_sf"/>
</dbReference>
<dbReference type="PANTHER" id="PTHR36617">
    <property type="entry name" value="PROTEIN, PUTATIVE-RELATED"/>
    <property type="match status" value="1"/>
</dbReference>
<gene>
    <name evidence="2" type="primary">LOC110428443</name>
</gene>
<dbReference type="InterPro" id="IPR012337">
    <property type="entry name" value="RNaseH-like_sf"/>
</dbReference>
<dbReference type="Gene3D" id="3.30.420.10">
    <property type="entry name" value="Ribonuclease H-like superfamily/Ribonuclease H"/>
    <property type="match status" value="1"/>
</dbReference>
<evidence type="ECO:0000313" key="1">
    <source>
        <dbReference type="Proteomes" id="UP000504621"/>
    </source>
</evidence>
<dbReference type="PANTHER" id="PTHR36617:SF5">
    <property type="entry name" value="OS05G0421675 PROTEIN"/>
    <property type="match status" value="1"/>
</dbReference>